<protein>
    <recommendedName>
        <fullName evidence="3">DUF2802 domain-containing protein</fullName>
    </recommendedName>
</protein>
<evidence type="ECO:0000313" key="2">
    <source>
        <dbReference type="Proteomes" id="UP000733858"/>
    </source>
</evidence>
<feature type="non-terminal residue" evidence="1">
    <location>
        <position position="127"/>
    </location>
</feature>
<organism evidence="1 2">
    <name type="scientific">Rhizobium croatiense</name>
    <dbReference type="NCBI Taxonomy" id="2867516"/>
    <lineage>
        <taxon>Bacteria</taxon>
        <taxon>Pseudomonadati</taxon>
        <taxon>Pseudomonadota</taxon>
        <taxon>Alphaproteobacteria</taxon>
        <taxon>Hyphomicrobiales</taxon>
        <taxon>Rhizobiaceae</taxon>
        <taxon>Rhizobium/Agrobacterium group</taxon>
        <taxon>Rhizobium</taxon>
    </lineage>
</organism>
<reference evidence="1 2" key="1">
    <citation type="submission" date="2021-08" db="EMBL/GenBank/DDBJ databases">
        <title>Rhizobium croatiense sp. nov. and Rhizobium redzepovicii sp. nov., two new species isolated from nodules of Phaseolus vulgaris in Croatia.</title>
        <authorList>
            <person name="Rajnovic I."/>
            <person name="Ramirez-Bahena M.H."/>
            <person name="Kajic S."/>
            <person name="Igual M.J."/>
            <person name="Peix A."/>
            <person name="Velazquez E."/>
            <person name="Sikora S."/>
        </authorList>
    </citation>
    <scope>NUCLEOTIDE SEQUENCE [LARGE SCALE GENOMIC DNA]</scope>
    <source>
        <strain evidence="1 2">13T</strain>
    </source>
</reference>
<keyword evidence="2" id="KW-1185">Reference proteome</keyword>
<accession>A0ABS7M9N6</accession>
<comment type="caution">
    <text evidence="1">The sequence shown here is derived from an EMBL/GenBank/DDBJ whole genome shotgun (WGS) entry which is preliminary data.</text>
</comment>
<proteinExistence type="predicted"/>
<dbReference type="Proteomes" id="UP000733858">
    <property type="component" value="Unassembled WGS sequence"/>
</dbReference>
<evidence type="ECO:0008006" key="3">
    <source>
        <dbReference type="Google" id="ProtNLM"/>
    </source>
</evidence>
<gene>
    <name evidence="1" type="ORF">K6M89_30640</name>
</gene>
<evidence type="ECO:0000313" key="1">
    <source>
        <dbReference type="EMBL" id="MBY4633571.1"/>
    </source>
</evidence>
<dbReference type="EMBL" id="JAILYJ010000079">
    <property type="protein sequence ID" value="MBY4633571.1"/>
    <property type="molecule type" value="Genomic_DNA"/>
</dbReference>
<dbReference type="RefSeq" id="WP_222141868.1">
    <property type="nucleotide sequence ID" value="NZ_JAILYJ010000079.1"/>
</dbReference>
<name>A0ABS7M9N6_9HYPH</name>
<sequence length="127" mass="13443">MAGLALVAALVALAVWHGRRAVRTLKAVEADLHRAEVAGQDQAERLAALEKLRDGQQRAEQAIATGTAVVREVHKGIAEIPLAVLEAIPGAKAPAQALRGLHHSISDGVYGALENLNKAVGRELRRN</sequence>